<dbReference type="InterPro" id="IPR011990">
    <property type="entry name" value="TPR-like_helical_dom_sf"/>
</dbReference>
<dbReference type="Proteomes" id="UP001243009">
    <property type="component" value="Unassembled WGS sequence"/>
</dbReference>
<evidence type="ECO:0000256" key="1">
    <source>
        <dbReference type="PROSITE-ProRule" id="PRU00339"/>
    </source>
</evidence>
<sequence length="318" mass="35247">MRCLFVSARNSSFVYKGRPVDMRQVGRELVIRYALEGSVRRSADRIRITGQLVDATTGGHLWADRFEGALDDVFTLQDQMAASVVGAIAPQLERAEIERSRRKPTGSLDAYDYHLRGTARVHQGTREGIEATLPVFDAAMRLDPDYAAAYGMAAWCLFWRKVNAWTADRGQELARGARLARRAVKLGKDHDAVALTRGAHALAHFPGDLDGAIAWVDRALVLDPNHAPAWFIGGFLRLWRGEPDAAIERFDRAMRLSPLDSEMHRKQAGTAMAHLLAERFDEASSWAERAVREHPDFLMAVGIGALASLATTWLAQSS</sequence>
<dbReference type="EMBL" id="JAUTWS010000037">
    <property type="protein sequence ID" value="MDO9711917.1"/>
    <property type="molecule type" value="Genomic_DNA"/>
</dbReference>
<reference evidence="2 3" key="1">
    <citation type="submission" date="2023-08" db="EMBL/GenBank/DDBJ databases">
        <title>The draft genome sequence of Paracraurococcus sp. LOR1-02.</title>
        <authorList>
            <person name="Kingkaew E."/>
            <person name="Tanasupawat S."/>
        </authorList>
    </citation>
    <scope>NUCLEOTIDE SEQUENCE [LARGE SCALE GENOMIC DNA]</scope>
    <source>
        <strain evidence="2 3">LOR1-02</strain>
    </source>
</reference>
<protein>
    <submittedName>
        <fullName evidence="2">Tetratricopeptide repeat protein</fullName>
    </submittedName>
</protein>
<comment type="caution">
    <text evidence="2">The sequence shown here is derived from an EMBL/GenBank/DDBJ whole genome shotgun (WGS) entry which is preliminary data.</text>
</comment>
<keyword evidence="3" id="KW-1185">Reference proteome</keyword>
<dbReference type="SUPFAM" id="SSF48452">
    <property type="entry name" value="TPR-like"/>
    <property type="match status" value="1"/>
</dbReference>
<organism evidence="2 3">
    <name type="scientific">Paracraurococcus lichenis</name>
    <dbReference type="NCBI Taxonomy" id="3064888"/>
    <lineage>
        <taxon>Bacteria</taxon>
        <taxon>Pseudomonadati</taxon>
        <taxon>Pseudomonadota</taxon>
        <taxon>Alphaproteobacteria</taxon>
        <taxon>Acetobacterales</taxon>
        <taxon>Roseomonadaceae</taxon>
        <taxon>Paracraurococcus</taxon>
    </lineage>
</organism>
<dbReference type="RefSeq" id="WP_305106773.1">
    <property type="nucleotide sequence ID" value="NZ_JAUTWS010000037.1"/>
</dbReference>
<evidence type="ECO:0000313" key="2">
    <source>
        <dbReference type="EMBL" id="MDO9711917.1"/>
    </source>
</evidence>
<dbReference type="InterPro" id="IPR019734">
    <property type="entry name" value="TPR_rpt"/>
</dbReference>
<feature type="repeat" description="TPR" evidence="1">
    <location>
        <begin position="227"/>
        <end position="260"/>
    </location>
</feature>
<accession>A0ABT9E6V7</accession>
<proteinExistence type="predicted"/>
<dbReference type="PROSITE" id="PS50005">
    <property type="entry name" value="TPR"/>
    <property type="match status" value="1"/>
</dbReference>
<gene>
    <name evidence="2" type="ORF">Q7A36_26480</name>
</gene>
<name>A0ABT9E6V7_9PROT</name>
<keyword evidence="1" id="KW-0802">TPR repeat</keyword>
<evidence type="ECO:0000313" key="3">
    <source>
        <dbReference type="Proteomes" id="UP001243009"/>
    </source>
</evidence>
<dbReference type="Gene3D" id="1.25.40.10">
    <property type="entry name" value="Tetratricopeptide repeat domain"/>
    <property type="match status" value="1"/>
</dbReference>